<dbReference type="GO" id="GO:0016787">
    <property type="term" value="F:hydrolase activity"/>
    <property type="evidence" value="ECO:0007669"/>
    <property type="project" value="UniProtKB-KW"/>
</dbReference>
<keyword evidence="2" id="KW-1185">Reference proteome</keyword>
<sequence>MKFTNLVCFATATVASSLETRQSSKTAVVDLSARRGTPNQLASGILYGIPDTANQIPDKFYTEPKLHYFRAGGAQLFRAGQRGWHYNEYTARFQSTLSNYRTARKYGGEFQLLPHDIWGTDTTNSSTVWPGDGGDWTNYEAFLDRLIADIKANNMIPGLKIDTWNEPNLSIFWKRSADQWLELWKRTYQKFRADSAVKSVPIVGPSLNVGPNPSNTWWVQFMKYIVANNVAPDEYTWHLLSGSTGQSNDMRFSAPAMDQFFASTGAPRRPFCVNEYINSGDERMNAANAWHIARLEHYNTTGLRANWLSGSQLHDFLAELIYRPNAASAYQPNGNWQLYRYYAQNMTGVRLGTDGSSDGAFDVFATLSDAGAVRILGGVRAQSGTWQIQVTNMQALGFPASGRVAVRTLAFVDVGAQGVSNGPTDRGTAKINYSGGVLTLSVVQTGQDLKTAWAFEFQKP</sequence>
<dbReference type="GeneID" id="19395676"/>
<proteinExistence type="predicted"/>
<dbReference type="RefSeq" id="XP_008025686.1">
    <property type="nucleotide sequence ID" value="XM_008027495.1"/>
</dbReference>
<protein>
    <submittedName>
        <fullName evidence="1">Glycoside hydrolase family 39 protein</fullName>
    </submittedName>
</protein>
<organism evidence="1 2">
    <name type="scientific">Exserohilum turcicum (strain 28A)</name>
    <name type="common">Northern leaf blight fungus</name>
    <name type="synonym">Setosphaeria turcica</name>
    <dbReference type="NCBI Taxonomy" id="671987"/>
    <lineage>
        <taxon>Eukaryota</taxon>
        <taxon>Fungi</taxon>
        <taxon>Dikarya</taxon>
        <taxon>Ascomycota</taxon>
        <taxon>Pezizomycotina</taxon>
        <taxon>Dothideomycetes</taxon>
        <taxon>Pleosporomycetidae</taxon>
        <taxon>Pleosporales</taxon>
        <taxon>Pleosporineae</taxon>
        <taxon>Pleosporaceae</taxon>
        <taxon>Exserohilum</taxon>
    </lineage>
</organism>
<name>R0KCY5_EXST2</name>
<dbReference type="SUPFAM" id="SSF51445">
    <property type="entry name" value="(Trans)glycosidases"/>
    <property type="match status" value="1"/>
</dbReference>
<reference evidence="1 2" key="2">
    <citation type="journal article" date="2013" name="PLoS Genet.">
        <title>Comparative genome structure, secondary metabolite, and effector coding capacity across Cochliobolus pathogens.</title>
        <authorList>
            <person name="Condon B.J."/>
            <person name="Leng Y."/>
            <person name="Wu D."/>
            <person name="Bushley K.E."/>
            <person name="Ohm R.A."/>
            <person name="Otillar R."/>
            <person name="Martin J."/>
            <person name="Schackwitz W."/>
            <person name="Grimwood J."/>
            <person name="MohdZainudin N."/>
            <person name="Xue C."/>
            <person name="Wang R."/>
            <person name="Manning V.A."/>
            <person name="Dhillon B."/>
            <person name="Tu Z.J."/>
            <person name="Steffenson B.J."/>
            <person name="Salamov A."/>
            <person name="Sun H."/>
            <person name="Lowry S."/>
            <person name="LaButti K."/>
            <person name="Han J."/>
            <person name="Copeland A."/>
            <person name="Lindquist E."/>
            <person name="Barry K."/>
            <person name="Schmutz J."/>
            <person name="Baker S.E."/>
            <person name="Ciuffetti L.M."/>
            <person name="Grigoriev I.V."/>
            <person name="Zhong S."/>
            <person name="Turgeon B.G."/>
        </authorList>
    </citation>
    <scope>NUCLEOTIDE SEQUENCE [LARGE SCALE GENOMIC DNA]</scope>
    <source>
        <strain evidence="2">28A</strain>
    </source>
</reference>
<evidence type="ECO:0000313" key="2">
    <source>
        <dbReference type="Proteomes" id="UP000016935"/>
    </source>
</evidence>
<dbReference type="OrthoDB" id="3445803at2759"/>
<evidence type="ECO:0000313" key="1">
    <source>
        <dbReference type="EMBL" id="EOA87229.1"/>
    </source>
</evidence>
<dbReference type="Gene3D" id="3.20.20.80">
    <property type="entry name" value="Glycosidases"/>
    <property type="match status" value="1"/>
</dbReference>
<accession>R0KCY5</accession>
<reference evidence="1 2" key="1">
    <citation type="journal article" date="2012" name="PLoS Pathog.">
        <title>Diverse lifestyles and strategies of plant pathogenesis encoded in the genomes of eighteen Dothideomycetes fungi.</title>
        <authorList>
            <person name="Ohm R.A."/>
            <person name="Feau N."/>
            <person name="Henrissat B."/>
            <person name="Schoch C.L."/>
            <person name="Horwitz B.A."/>
            <person name="Barry K.W."/>
            <person name="Condon B.J."/>
            <person name="Copeland A.C."/>
            <person name="Dhillon B."/>
            <person name="Glaser F."/>
            <person name="Hesse C.N."/>
            <person name="Kosti I."/>
            <person name="LaButti K."/>
            <person name="Lindquist E.A."/>
            <person name="Lucas S."/>
            <person name="Salamov A.A."/>
            <person name="Bradshaw R.E."/>
            <person name="Ciuffetti L."/>
            <person name="Hamelin R.C."/>
            <person name="Kema G.H.J."/>
            <person name="Lawrence C."/>
            <person name="Scott J.A."/>
            <person name="Spatafora J.W."/>
            <person name="Turgeon B.G."/>
            <person name="de Wit P.J.G.M."/>
            <person name="Zhong S."/>
            <person name="Goodwin S.B."/>
            <person name="Grigoriev I.V."/>
        </authorList>
    </citation>
    <scope>NUCLEOTIDE SEQUENCE [LARGE SCALE GENOMIC DNA]</scope>
    <source>
        <strain evidence="2">28A</strain>
    </source>
</reference>
<dbReference type="HOGENOM" id="CLU_023231_1_0_1"/>
<dbReference type="STRING" id="671987.R0KCY5"/>
<dbReference type="Proteomes" id="UP000016935">
    <property type="component" value="Unassembled WGS sequence"/>
</dbReference>
<dbReference type="InterPro" id="IPR017853">
    <property type="entry name" value="GH"/>
</dbReference>
<dbReference type="eggNOG" id="ENOG502RXFG">
    <property type="taxonomic scope" value="Eukaryota"/>
</dbReference>
<dbReference type="AlphaFoldDB" id="R0KCY5"/>
<gene>
    <name evidence="1" type="ORF">SETTUDRAFT_116039</name>
</gene>
<keyword evidence="1" id="KW-0378">Hydrolase</keyword>
<dbReference type="EMBL" id="KB908592">
    <property type="protein sequence ID" value="EOA87229.1"/>
    <property type="molecule type" value="Genomic_DNA"/>
</dbReference>